<dbReference type="PROSITE" id="PS50296">
    <property type="entry name" value="SUI1"/>
    <property type="match status" value="1"/>
</dbReference>
<name>X1IH76_9ZZZZ</name>
<dbReference type="InterPro" id="IPR050318">
    <property type="entry name" value="DENR/SUI1_TIF"/>
</dbReference>
<dbReference type="GO" id="GO:0003729">
    <property type="term" value="F:mRNA binding"/>
    <property type="evidence" value="ECO:0007669"/>
    <property type="project" value="TreeGrafter"/>
</dbReference>
<gene>
    <name evidence="5" type="ORF">S03H2_36565</name>
</gene>
<dbReference type="HAMAP" id="MF_00604">
    <property type="entry name" value="SUI1"/>
    <property type="match status" value="1"/>
</dbReference>
<dbReference type="GO" id="GO:0003743">
    <property type="term" value="F:translation initiation factor activity"/>
    <property type="evidence" value="ECO:0007669"/>
    <property type="project" value="InterPro"/>
</dbReference>
<protein>
    <recommendedName>
        <fullName evidence="4">SUI1 domain-containing protein</fullName>
    </recommendedName>
</protein>
<dbReference type="SUPFAM" id="SSF55159">
    <property type="entry name" value="eIF1-like"/>
    <property type="match status" value="1"/>
</dbReference>
<reference evidence="5" key="1">
    <citation type="journal article" date="2014" name="Front. Microbiol.">
        <title>High frequency of phylogenetically diverse reductive dehalogenase-homologous genes in deep subseafloor sedimentary metagenomes.</title>
        <authorList>
            <person name="Kawai M."/>
            <person name="Futagami T."/>
            <person name="Toyoda A."/>
            <person name="Takaki Y."/>
            <person name="Nishi S."/>
            <person name="Hori S."/>
            <person name="Arai W."/>
            <person name="Tsubouchi T."/>
            <person name="Morono Y."/>
            <person name="Uchiyama I."/>
            <person name="Ito T."/>
            <person name="Fujiyama A."/>
            <person name="Inagaki F."/>
            <person name="Takami H."/>
        </authorList>
    </citation>
    <scope>NUCLEOTIDE SEQUENCE</scope>
    <source>
        <strain evidence="5">Expedition CK06-06</strain>
    </source>
</reference>
<dbReference type="PANTHER" id="PTHR12789:SF0">
    <property type="entry name" value="DENSITY-REGULATED PROTEIN"/>
    <property type="match status" value="1"/>
</dbReference>
<dbReference type="AlphaFoldDB" id="X1IH76"/>
<evidence type="ECO:0000256" key="2">
    <source>
        <dbReference type="ARBA" id="ARBA00022845"/>
    </source>
</evidence>
<evidence type="ECO:0000256" key="3">
    <source>
        <dbReference type="ARBA" id="ARBA00022917"/>
    </source>
</evidence>
<comment type="caution">
    <text evidence="5">The sequence shown here is derived from an EMBL/GenBank/DDBJ whole genome shotgun (WGS) entry which is preliminary data.</text>
</comment>
<organism evidence="5">
    <name type="scientific">marine sediment metagenome</name>
    <dbReference type="NCBI Taxonomy" id="412755"/>
    <lineage>
        <taxon>unclassified sequences</taxon>
        <taxon>metagenomes</taxon>
        <taxon>ecological metagenomes</taxon>
    </lineage>
</organism>
<evidence type="ECO:0000256" key="1">
    <source>
        <dbReference type="ARBA" id="ARBA00005422"/>
    </source>
</evidence>
<dbReference type="InterPro" id="IPR036877">
    <property type="entry name" value="SUI1_dom_sf"/>
</dbReference>
<evidence type="ECO:0000259" key="4">
    <source>
        <dbReference type="PROSITE" id="PS50296"/>
    </source>
</evidence>
<evidence type="ECO:0000313" key="5">
    <source>
        <dbReference type="EMBL" id="GAH56923.1"/>
    </source>
</evidence>
<dbReference type="NCBIfam" id="TIGR01158">
    <property type="entry name" value="SUI1_rel"/>
    <property type="match status" value="1"/>
</dbReference>
<dbReference type="Gene3D" id="3.30.780.10">
    <property type="entry name" value="SUI1-like domain"/>
    <property type="match status" value="1"/>
</dbReference>
<dbReference type="NCBIfam" id="NF002096">
    <property type="entry name" value="PRK00939.1"/>
    <property type="match status" value="1"/>
</dbReference>
<feature type="domain" description="SUI1" evidence="4">
    <location>
        <begin position="43"/>
        <end position="109"/>
    </location>
</feature>
<dbReference type="InterPro" id="IPR022851">
    <property type="entry name" value="SUI1_arc"/>
</dbReference>
<dbReference type="PIRSF" id="PIRSF037511">
    <property type="entry name" value="Transl_init_SUI1_pro"/>
    <property type="match status" value="1"/>
</dbReference>
<dbReference type="GO" id="GO:0001731">
    <property type="term" value="P:formation of translation preinitiation complex"/>
    <property type="evidence" value="ECO:0007669"/>
    <property type="project" value="TreeGrafter"/>
</dbReference>
<comment type="similarity">
    <text evidence="1">Belongs to the SUI1 family.</text>
</comment>
<accession>X1IH76</accession>
<dbReference type="EMBL" id="BARU01022447">
    <property type="protein sequence ID" value="GAH56923.1"/>
    <property type="molecule type" value="Genomic_DNA"/>
</dbReference>
<keyword evidence="3" id="KW-0648">Protein biosynthesis</keyword>
<dbReference type="CDD" id="cd11567">
    <property type="entry name" value="YciH_like"/>
    <property type="match status" value="1"/>
</dbReference>
<dbReference type="PANTHER" id="PTHR12789">
    <property type="entry name" value="DENSITY-REGULATED PROTEIN HOMOLOG"/>
    <property type="match status" value="1"/>
</dbReference>
<dbReference type="Pfam" id="PF01253">
    <property type="entry name" value="SUI1"/>
    <property type="match status" value="1"/>
</dbReference>
<dbReference type="GO" id="GO:0002188">
    <property type="term" value="P:translation reinitiation"/>
    <property type="evidence" value="ECO:0007669"/>
    <property type="project" value="TreeGrafter"/>
</dbReference>
<dbReference type="GO" id="GO:0006417">
    <property type="term" value="P:regulation of translation"/>
    <property type="evidence" value="ECO:0007669"/>
    <property type="project" value="UniProtKB-KW"/>
</dbReference>
<proteinExistence type="inferred from homology"/>
<dbReference type="InterPro" id="IPR001950">
    <property type="entry name" value="SUI1"/>
</dbReference>
<keyword evidence="2" id="KW-0810">Translation regulation</keyword>
<sequence>MTKYKRNNSLFVNVSESELCDICGLPKPELCICEEIAKEEQIVRVIMETRKWGKKYTVITGIDPHEVDLSALAKKLKTKFACGGTAKEGRIELQGDHRHKVKELLAKFGYPTDNIEVQF</sequence>
<dbReference type="InterPro" id="IPR005872">
    <property type="entry name" value="SUI1_arc_bac"/>
</dbReference>